<accession>A0ABW7DRQ0</accession>
<evidence type="ECO:0000313" key="1">
    <source>
        <dbReference type="EMBL" id="MFG6274071.1"/>
    </source>
</evidence>
<dbReference type="InterPro" id="IPR011664">
    <property type="entry name" value="Abi_system_AbiD/AbiF-like"/>
</dbReference>
<organism evidence="1 2">
    <name type="scientific">Megasphaera hexanoica</name>
    <dbReference type="NCBI Taxonomy" id="1675036"/>
    <lineage>
        <taxon>Bacteria</taxon>
        <taxon>Bacillati</taxon>
        <taxon>Bacillota</taxon>
        <taxon>Negativicutes</taxon>
        <taxon>Veillonellales</taxon>
        <taxon>Veillonellaceae</taxon>
        <taxon>Megasphaera</taxon>
    </lineage>
</organism>
<gene>
    <name evidence="1" type="ORF">ACGTZG_12840</name>
</gene>
<reference evidence="1 2" key="1">
    <citation type="submission" date="2024-10" db="EMBL/GenBank/DDBJ databases">
        <authorList>
            <person name="Sang B.-I."/>
            <person name="Prabhaharan D."/>
        </authorList>
    </citation>
    <scope>NUCLEOTIDE SEQUENCE [LARGE SCALE GENOMIC DNA]</scope>
    <source>
        <strain evidence="1 2">MH</strain>
    </source>
</reference>
<dbReference type="Proteomes" id="UP001605989">
    <property type="component" value="Unassembled WGS sequence"/>
</dbReference>
<comment type="caution">
    <text evidence="1">The sequence shown here is derived from an EMBL/GenBank/DDBJ whole genome shotgun (WGS) entry which is preliminary data.</text>
</comment>
<keyword evidence="2" id="KW-1185">Reference proteome</keyword>
<evidence type="ECO:0000313" key="2">
    <source>
        <dbReference type="Proteomes" id="UP001605989"/>
    </source>
</evidence>
<protein>
    <submittedName>
        <fullName evidence="1">Abi family protein</fullName>
    </submittedName>
</protein>
<dbReference type="EMBL" id="JBIEKR010000013">
    <property type="protein sequence ID" value="MFG6274071.1"/>
    <property type="molecule type" value="Genomic_DNA"/>
</dbReference>
<sequence>MYPLKVVIAYKNLSKNIRDSVDSVLFAKRLYSADELVKHMQSKGITFNYLTIDEAKHFLMEHNYYFKFAAYRSNYDKVPKGPLKGQYKSLDFSYLKELSIIDMHLRYLILDMCLDIEHQLKVMLINDIMKNPDEDGYNIINLADEDRKNRSNFYKRIDTSYSSSLIKKYQPPFFHYPIWAYCELVDFGGLCKLYKTYLKTYPNRRGLPKYNFLYPIRNLRNASAHSNCLINKIPSNSGNVNADINNIVARIPTISTNSRLKYLRVQPIHDFTVLLFWYSTYVKSEGLQRTRKKICISYSLKECSSTVIISYKIIILHMPIYFVLNL</sequence>
<proteinExistence type="predicted"/>
<dbReference type="RefSeq" id="WP_394522787.1">
    <property type="nucleotide sequence ID" value="NZ_CP171361.1"/>
</dbReference>
<dbReference type="Pfam" id="PF07751">
    <property type="entry name" value="Abi_2"/>
    <property type="match status" value="1"/>
</dbReference>
<name>A0ABW7DRQ0_9FIRM</name>